<gene>
    <name evidence="2" type="ORF">RHODO2019_01070</name>
</gene>
<dbReference type="Pfam" id="PF05239">
    <property type="entry name" value="PRC"/>
    <property type="match status" value="2"/>
</dbReference>
<protein>
    <submittedName>
        <fullName evidence="2">PRC-barrel domain-containing protein</fullName>
    </submittedName>
</protein>
<feature type="domain" description="PRC-barrel" evidence="1">
    <location>
        <begin position="5"/>
        <end position="44"/>
    </location>
</feature>
<dbReference type="PANTHER" id="PTHR36740:SF1">
    <property type="entry name" value="PRC-BARREL DOMAIN-CONTAINING PROTEIN"/>
    <property type="match status" value="1"/>
</dbReference>
<sequence>MTLFSEAKGRQVVSTSTADTVGKVHELVVDPATRSVLALELKKTASGDTLRYTDITAFGEDAVTVAGADAITEAGEDVAALLGKDHHLIGKRVLSSAGDDLGKVTDVEFAAESGRVTALHLESSEVSGQRLLGVGSYAVVVAAEQ</sequence>
<evidence type="ECO:0000259" key="1">
    <source>
        <dbReference type="Pfam" id="PF05239"/>
    </source>
</evidence>
<dbReference type="SUPFAM" id="SSF50346">
    <property type="entry name" value="PRC-barrel domain"/>
    <property type="match status" value="2"/>
</dbReference>
<feature type="domain" description="PRC-barrel" evidence="1">
    <location>
        <begin position="85"/>
        <end position="128"/>
    </location>
</feature>
<proteinExistence type="predicted"/>
<dbReference type="PANTHER" id="PTHR36740">
    <property type="entry name" value="PRC DOMAIN-CONTAINING PROTEIN"/>
    <property type="match status" value="1"/>
</dbReference>
<dbReference type="EMBL" id="CP110615">
    <property type="protein sequence ID" value="UZJ25134.1"/>
    <property type="molecule type" value="Genomic_DNA"/>
</dbReference>
<dbReference type="Proteomes" id="UP001164965">
    <property type="component" value="Chromosome"/>
</dbReference>
<dbReference type="InterPro" id="IPR011033">
    <property type="entry name" value="PRC_barrel-like_sf"/>
</dbReference>
<dbReference type="RefSeq" id="WP_265383240.1">
    <property type="nucleotide sequence ID" value="NZ_CP110615.1"/>
</dbReference>
<evidence type="ECO:0000313" key="3">
    <source>
        <dbReference type="Proteomes" id="UP001164965"/>
    </source>
</evidence>
<name>A0ABY6P0E1_9NOCA</name>
<organism evidence="2 3">
    <name type="scientific">Rhodococcus antarcticus</name>
    <dbReference type="NCBI Taxonomy" id="2987751"/>
    <lineage>
        <taxon>Bacteria</taxon>
        <taxon>Bacillati</taxon>
        <taxon>Actinomycetota</taxon>
        <taxon>Actinomycetes</taxon>
        <taxon>Mycobacteriales</taxon>
        <taxon>Nocardiaceae</taxon>
        <taxon>Rhodococcus</taxon>
    </lineage>
</organism>
<dbReference type="Gene3D" id="2.30.30.240">
    <property type="entry name" value="PRC-barrel domain"/>
    <property type="match status" value="2"/>
</dbReference>
<evidence type="ECO:0000313" key="2">
    <source>
        <dbReference type="EMBL" id="UZJ25134.1"/>
    </source>
</evidence>
<keyword evidence="3" id="KW-1185">Reference proteome</keyword>
<reference evidence="2" key="1">
    <citation type="submission" date="2022-10" db="EMBL/GenBank/DDBJ databases">
        <title>Rhodococcus sp.75.</title>
        <authorList>
            <person name="Sun M."/>
        </authorList>
    </citation>
    <scope>NUCLEOTIDE SEQUENCE</scope>
    <source>
        <strain evidence="2">75</strain>
    </source>
</reference>
<dbReference type="InterPro" id="IPR027275">
    <property type="entry name" value="PRC-brl_dom"/>
</dbReference>
<accession>A0ABY6P0E1</accession>